<sequence length="88" mass="9888">MRHKEEINTREYTQLPHPAHRQTSTTGTPSTPLNSLNLSNLAPNTSPSKKSSCGLNELLTNPASIKFSNILKTYVPQFHPRPRVSYPF</sequence>
<organism evidence="2 3">
    <name type="scientific">Piloderma croceum (strain F 1598)</name>
    <dbReference type="NCBI Taxonomy" id="765440"/>
    <lineage>
        <taxon>Eukaryota</taxon>
        <taxon>Fungi</taxon>
        <taxon>Dikarya</taxon>
        <taxon>Basidiomycota</taxon>
        <taxon>Agaricomycotina</taxon>
        <taxon>Agaricomycetes</taxon>
        <taxon>Agaricomycetidae</taxon>
        <taxon>Atheliales</taxon>
        <taxon>Atheliaceae</taxon>
        <taxon>Piloderma</taxon>
    </lineage>
</organism>
<feature type="compositionally biased region" description="Low complexity" evidence="1">
    <location>
        <begin position="28"/>
        <end position="48"/>
    </location>
</feature>
<dbReference type="HOGENOM" id="CLU_2469889_0_0_1"/>
<protein>
    <submittedName>
        <fullName evidence="2">Uncharacterized protein</fullName>
    </submittedName>
</protein>
<proteinExistence type="predicted"/>
<evidence type="ECO:0000313" key="2">
    <source>
        <dbReference type="EMBL" id="KIM80577.1"/>
    </source>
</evidence>
<name>A0A0C3BTB1_PILCF</name>
<reference evidence="3" key="2">
    <citation type="submission" date="2015-01" db="EMBL/GenBank/DDBJ databases">
        <title>Evolutionary Origins and Diversification of the Mycorrhizal Mutualists.</title>
        <authorList>
            <consortium name="DOE Joint Genome Institute"/>
            <consortium name="Mycorrhizal Genomics Consortium"/>
            <person name="Kohler A."/>
            <person name="Kuo A."/>
            <person name="Nagy L.G."/>
            <person name="Floudas D."/>
            <person name="Copeland A."/>
            <person name="Barry K.W."/>
            <person name="Cichocki N."/>
            <person name="Veneault-Fourrey C."/>
            <person name="LaButti K."/>
            <person name="Lindquist E.A."/>
            <person name="Lipzen A."/>
            <person name="Lundell T."/>
            <person name="Morin E."/>
            <person name="Murat C."/>
            <person name="Riley R."/>
            <person name="Ohm R."/>
            <person name="Sun H."/>
            <person name="Tunlid A."/>
            <person name="Henrissat B."/>
            <person name="Grigoriev I.V."/>
            <person name="Hibbett D.S."/>
            <person name="Martin F."/>
        </authorList>
    </citation>
    <scope>NUCLEOTIDE SEQUENCE [LARGE SCALE GENOMIC DNA]</scope>
    <source>
        <strain evidence="3">F 1598</strain>
    </source>
</reference>
<dbReference type="Proteomes" id="UP000054166">
    <property type="component" value="Unassembled WGS sequence"/>
</dbReference>
<dbReference type="AlphaFoldDB" id="A0A0C3BTB1"/>
<evidence type="ECO:0000256" key="1">
    <source>
        <dbReference type="SAM" id="MobiDB-lite"/>
    </source>
</evidence>
<dbReference type="EMBL" id="KN833003">
    <property type="protein sequence ID" value="KIM80577.1"/>
    <property type="molecule type" value="Genomic_DNA"/>
</dbReference>
<dbReference type="InParanoid" id="A0A0C3BTB1"/>
<reference evidence="2 3" key="1">
    <citation type="submission" date="2014-04" db="EMBL/GenBank/DDBJ databases">
        <authorList>
            <consortium name="DOE Joint Genome Institute"/>
            <person name="Kuo A."/>
            <person name="Tarkka M."/>
            <person name="Buscot F."/>
            <person name="Kohler A."/>
            <person name="Nagy L.G."/>
            <person name="Floudas D."/>
            <person name="Copeland A."/>
            <person name="Barry K.W."/>
            <person name="Cichocki N."/>
            <person name="Veneault-Fourrey C."/>
            <person name="LaButti K."/>
            <person name="Lindquist E.A."/>
            <person name="Lipzen A."/>
            <person name="Lundell T."/>
            <person name="Morin E."/>
            <person name="Murat C."/>
            <person name="Sun H."/>
            <person name="Tunlid A."/>
            <person name="Henrissat B."/>
            <person name="Grigoriev I.V."/>
            <person name="Hibbett D.S."/>
            <person name="Martin F."/>
            <person name="Nordberg H.P."/>
            <person name="Cantor M.N."/>
            <person name="Hua S.X."/>
        </authorList>
    </citation>
    <scope>NUCLEOTIDE SEQUENCE [LARGE SCALE GENOMIC DNA]</scope>
    <source>
        <strain evidence="2 3">F 1598</strain>
    </source>
</reference>
<evidence type="ECO:0000313" key="3">
    <source>
        <dbReference type="Proteomes" id="UP000054166"/>
    </source>
</evidence>
<feature type="region of interest" description="Disordered" evidence="1">
    <location>
        <begin position="1"/>
        <end position="53"/>
    </location>
</feature>
<keyword evidence="3" id="KW-1185">Reference proteome</keyword>
<accession>A0A0C3BTB1</accession>
<gene>
    <name evidence="2" type="ORF">PILCRDRAFT_822309</name>
</gene>